<reference evidence="1 2" key="1">
    <citation type="submission" date="2018-12" db="EMBL/GenBank/DDBJ databases">
        <authorList>
            <consortium name="Pathogen Informatics"/>
        </authorList>
    </citation>
    <scope>NUCLEOTIDE SEQUENCE [LARGE SCALE GENOMIC DNA]</scope>
    <source>
        <strain evidence="1 2">NCTC10207</strain>
    </source>
</reference>
<dbReference type="AlphaFoldDB" id="A0A7Z9A6M8"/>
<dbReference type="InterPro" id="IPR025850">
    <property type="entry name" value="SUKH-3"/>
</dbReference>
<gene>
    <name evidence="1" type="ORF">NCTC10207_02182</name>
</gene>
<dbReference type="Proteomes" id="UP000282386">
    <property type="component" value="Chromosome"/>
</dbReference>
<protein>
    <submittedName>
        <fullName evidence="1">Uncharacterized protein</fullName>
    </submittedName>
</protein>
<evidence type="ECO:0000313" key="1">
    <source>
        <dbReference type="EMBL" id="VEI24640.1"/>
    </source>
</evidence>
<dbReference type="Pfam" id="PF14433">
    <property type="entry name" value="SUKH-3"/>
    <property type="match status" value="1"/>
</dbReference>
<sequence length="151" mass="17636">MRSFYFSSPVRELLYRDGWRPNRRININHFENIISFDDGYVLDSFSRNFLCNFGNLEIHHDQYRGNGKDSSIFSPNLALANSPIMREEYSEITKSSLCPVGVGYSEHLIYFLSPKGEMFGGFESYFCRIGTTIEDAFENIFFRKDFQTLTD</sequence>
<proteinExistence type="predicted"/>
<dbReference type="RefSeq" id="WP_126500653.1">
    <property type="nucleotide sequence ID" value="NZ_LR134479.1"/>
</dbReference>
<organism evidence="1 2">
    <name type="scientific">Rothia aeria</name>
    <dbReference type="NCBI Taxonomy" id="172042"/>
    <lineage>
        <taxon>Bacteria</taxon>
        <taxon>Bacillati</taxon>
        <taxon>Actinomycetota</taxon>
        <taxon>Actinomycetes</taxon>
        <taxon>Micrococcales</taxon>
        <taxon>Micrococcaceae</taxon>
        <taxon>Rothia</taxon>
    </lineage>
</organism>
<name>A0A7Z9A6M8_9MICC</name>
<dbReference type="EMBL" id="LR134479">
    <property type="protein sequence ID" value="VEI24640.1"/>
    <property type="molecule type" value="Genomic_DNA"/>
</dbReference>
<evidence type="ECO:0000313" key="2">
    <source>
        <dbReference type="Proteomes" id="UP000282386"/>
    </source>
</evidence>
<accession>A0A7Z9A6M8</accession>